<keyword evidence="2" id="KW-1185">Reference proteome</keyword>
<comment type="caution">
    <text evidence="1">The sequence shown here is derived from an EMBL/GenBank/DDBJ whole genome shotgun (WGS) entry which is preliminary data.</text>
</comment>
<dbReference type="Proteomes" id="UP000032564">
    <property type="component" value="Unassembled WGS sequence"/>
</dbReference>
<evidence type="ECO:0000313" key="1">
    <source>
        <dbReference type="EMBL" id="KJF70952.1"/>
    </source>
</evidence>
<reference evidence="1 2" key="1">
    <citation type="submission" date="2014-12" db="EMBL/GenBank/DDBJ databases">
        <authorList>
            <person name="Kuzmanovic N."/>
            <person name="Pulawska J."/>
            <person name="Obradovic A."/>
        </authorList>
    </citation>
    <scope>NUCLEOTIDE SEQUENCE [LARGE SCALE GENOMIC DNA]</scope>
    <source>
        <strain evidence="1 2">KFB 330</strain>
        <plasmid evidence="1">pTi</plasmid>
    </source>
</reference>
<evidence type="ECO:0000313" key="2">
    <source>
        <dbReference type="Proteomes" id="UP000032564"/>
    </source>
</evidence>
<name>A0ABR5D1K2_9HYPH</name>
<geneLocation type="plasmid" evidence="1">
    <name>pTi</name>
</geneLocation>
<proteinExistence type="predicted"/>
<dbReference type="EMBL" id="JWIT01000024">
    <property type="protein sequence ID" value="KJF70952.1"/>
    <property type="molecule type" value="Genomic_DNA"/>
</dbReference>
<protein>
    <submittedName>
        <fullName evidence="1">Uncharacterized protein</fullName>
    </submittedName>
</protein>
<organism evidence="1 2">
    <name type="scientific">Agrobacterium arsenijevicii</name>
    <dbReference type="NCBI Taxonomy" id="1585697"/>
    <lineage>
        <taxon>Bacteria</taxon>
        <taxon>Pseudomonadati</taxon>
        <taxon>Pseudomonadota</taxon>
        <taxon>Alphaproteobacteria</taxon>
        <taxon>Hyphomicrobiales</taxon>
        <taxon>Rhizobiaceae</taxon>
        <taxon>Rhizobium/Agrobacterium group</taxon>
        <taxon>Agrobacterium</taxon>
    </lineage>
</organism>
<keyword evidence="1" id="KW-0614">Plasmid</keyword>
<accession>A0ABR5D1K2</accession>
<gene>
    <name evidence="1" type="ORF">RP75_23550</name>
</gene>
<sequence length="115" mass="13659">MILGGIPGIDRRTFMPQSFDRTVIYVRIFKFQFLISKPLPPFFNYLLLRNTWLRRCFARCGDSRGLVEPCRAVDRFSFVYERRIFSFIWLDCPVRETCSAYPEKSSFSHETVQLS</sequence>